<comment type="caution">
    <text evidence="3">The sequence shown here is derived from an EMBL/GenBank/DDBJ whole genome shotgun (WGS) entry which is preliminary data.</text>
</comment>
<dbReference type="EMBL" id="JAHXDN010000001">
    <property type="protein sequence ID" value="MBW4706985.1"/>
    <property type="molecule type" value="Genomic_DNA"/>
</dbReference>
<dbReference type="InterPro" id="IPR008258">
    <property type="entry name" value="Transglycosylase_SLT_dom_1"/>
</dbReference>
<gene>
    <name evidence="3" type="ORF">KX928_04200</name>
</gene>
<evidence type="ECO:0000313" key="4">
    <source>
        <dbReference type="Proteomes" id="UP001138661"/>
    </source>
</evidence>
<evidence type="ECO:0000259" key="2">
    <source>
        <dbReference type="Pfam" id="PF01464"/>
    </source>
</evidence>
<feature type="signal peptide" evidence="1">
    <location>
        <begin position="1"/>
        <end position="30"/>
    </location>
</feature>
<dbReference type="RefSeq" id="WP_219499347.1">
    <property type="nucleotide sequence ID" value="NZ_JAHXDN010000001.1"/>
</dbReference>
<protein>
    <submittedName>
        <fullName evidence="3">Transglycosylase SLT domain-containing protein</fullName>
    </submittedName>
</protein>
<evidence type="ECO:0000313" key="3">
    <source>
        <dbReference type="EMBL" id="MBW4706985.1"/>
    </source>
</evidence>
<reference evidence="3" key="1">
    <citation type="submission" date="2021-07" db="EMBL/GenBank/DDBJ databases">
        <title>Roseobacter insulae sp. nov., isolated from a tidal flat.</title>
        <authorList>
            <person name="Park S."/>
            <person name="Yoon J.-H."/>
        </authorList>
    </citation>
    <scope>NUCLEOTIDE SEQUENCE</scope>
    <source>
        <strain evidence="3">YSTF-M11</strain>
    </source>
</reference>
<feature type="domain" description="Transglycosylase SLT" evidence="2">
    <location>
        <begin position="108"/>
        <end position="162"/>
    </location>
</feature>
<proteinExistence type="predicted"/>
<sequence>MLTIRPQITVRFRLHLLLTFLLALASHGYAATSNLCDRAAYSAAQETGVPLAVLKAVTRTETGRSQRGRLSPWPWAINVAGKGLWPDTRQDAERYVRDHLSTGKNNIDVGCFQLNYRWHGNAFGSVAEMFDPFNNAQYAAQFLSDLYKEKGNWTAAVGAFHSRTPEHATRYQKRFNEIFASMSVPDLQRRAINWSRRKQNRFPLLQNSGARPLPGSLVPLSANSGVASLIQNTGKN</sequence>
<dbReference type="AlphaFoldDB" id="A0A9X1FSN9"/>
<dbReference type="Proteomes" id="UP001138661">
    <property type="component" value="Unassembled WGS sequence"/>
</dbReference>
<dbReference type="Pfam" id="PF01464">
    <property type="entry name" value="SLT"/>
    <property type="match status" value="1"/>
</dbReference>
<keyword evidence="1" id="KW-0732">Signal</keyword>
<organism evidence="3 4">
    <name type="scientific">Roseobacter insulae</name>
    <dbReference type="NCBI Taxonomy" id="2859783"/>
    <lineage>
        <taxon>Bacteria</taxon>
        <taxon>Pseudomonadati</taxon>
        <taxon>Pseudomonadota</taxon>
        <taxon>Alphaproteobacteria</taxon>
        <taxon>Rhodobacterales</taxon>
        <taxon>Roseobacteraceae</taxon>
        <taxon>Roseobacter</taxon>
    </lineage>
</organism>
<keyword evidence="4" id="KW-1185">Reference proteome</keyword>
<evidence type="ECO:0000256" key="1">
    <source>
        <dbReference type="SAM" id="SignalP"/>
    </source>
</evidence>
<feature type="chain" id="PRO_5040969680" evidence="1">
    <location>
        <begin position="31"/>
        <end position="236"/>
    </location>
</feature>
<name>A0A9X1FSN9_9RHOB</name>
<accession>A0A9X1FSN9</accession>